<dbReference type="EMBL" id="LAZR01000514">
    <property type="protein sequence ID" value="KKN65912.1"/>
    <property type="molecule type" value="Genomic_DNA"/>
</dbReference>
<name>A0A0F9STG3_9ZZZZ</name>
<feature type="compositionally biased region" description="Pro residues" evidence="1">
    <location>
        <begin position="491"/>
        <end position="503"/>
    </location>
</feature>
<sequence length="512" mass="53607">MGNGDFGSILDTFANYTAQGDAPYVIHISGDVHAIAYSGTGIDGFISTFTMDSDGVIGDTLIDTLEFETTFCNGPCILHISGDYYAIACRGAGFDGWLFTVTITPAGVIGNAVVDSLEFDGLNCAHPIIIKVSGDIYAISYLGNNSDGFVVTVDISTVGVITDPVVDSWEFDTVKGYHPVIIKVSGTTYAIAYSNNDIDGEVFSFTIANDGTITKSKIDSLTFSTDSQDVSFIHVSGDFFAIASQGTTNLSVFTVEISAAGVIPATVTDSLVIDTAAVLFLTPDIIHVKGNVYVVGYTGADNDGYIASMTISTSGIISSSVVSSFEYDTGNSYSPSIVAFYSSILLIGYQAGVVGNIRSVGITVPVVFPSDALLRASGIVRTFFAGIGGQAVYQATLTLGGFSTTFVLPIGSRQPSGAVPSSVMSLEDYKALRERALKGELSGSELEAYKKARTDALAGIYGTTPASISAAEATPDLNQFQRDILSSEATPPKPAPKPAPTPPDGLDYFNLL</sequence>
<reference evidence="2" key="1">
    <citation type="journal article" date="2015" name="Nature">
        <title>Complex archaea that bridge the gap between prokaryotes and eukaryotes.</title>
        <authorList>
            <person name="Spang A."/>
            <person name="Saw J.H."/>
            <person name="Jorgensen S.L."/>
            <person name="Zaremba-Niedzwiedzka K."/>
            <person name="Martijn J."/>
            <person name="Lind A.E."/>
            <person name="van Eijk R."/>
            <person name="Schleper C."/>
            <person name="Guy L."/>
            <person name="Ettema T.J."/>
        </authorList>
    </citation>
    <scope>NUCLEOTIDE SEQUENCE</scope>
</reference>
<gene>
    <name evidence="2" type="ORF">LCGC14_0477290</name>
</gene>
<dbReference type="AlphaFoldDB" id="A0A0F9STG3"/>
<feature type="region of interest" description="Disordered" evidence="1">
    <location>
        <begin position="479"/>
        <end position="507"/>
    </location>
</feature>
<comment type="caution">
    <text evidence="2">The sequence shown here is derived from an EMBL/GenBank/DDBJ whole genome shotgun (WGS) entry which is preliminary data.</text>
</comment>
<proteinExistence type="predicted"/>
<evidence type="ECO:0000256" key="1">
    <source>
        <dbReference type="SAM" id="MobiDB-lite"/>
    </source>
</evidence>
<protein>
    <submittedName>
        <fullName evidence="2">Uncharacterized protein</fullName>
    </submittedName>
</protein>
<evidence type="ECO:0000313" key="2">
    <source>
        <dbReference type="EMBL" id="KKN65912.1"/>
    </source>
</evidence>
<accession>A0A0F9STG3</accession>
<organism evidence="2">
    <name type="scientific">marine sediment metagenome</name>
    <dbReference type="NCBI Taxonomy" id="412755"/>
    <lineage>
        <taxon>unclassified sequences</taxon>
        <taxon>metagenomes</taxon>
        <taxon>ecological metagenomes</taxon>
    </lineage>
</organism>